<dbReference type="PROSITE" id="PS51257">
    <property type="entry name" value="PROKAR_LIPOPROTEIN"/>
    <property type="match status" value="1"/>
</dbReference>
<name>A0A399CUQ8_9BACT</name>
<dbReference type="GO" id="GO:0003755">
    <property type="term" value="F:peptidyl-prolyl cis-trans isomerase activity"/>
    <property type="evidence" value="ECO:0007669"/>
    <property type="project" value="UniProtKB-UniRule"/>
</dbReference>
<dbReference type="EC" id="5.2.1.8" evidence="7"/>
<organism evidence="9 10">
    <name type="scientific">Mariniphaga sediminis</name>
    <dbReference type="NCBI Taxonomy" id="1628158"/>
    <lineage>
        <taxon>Bacteria</taxon>
        <taxon>Pseudomonadati</taxon>
        <taxon>Bacteroidota</taxon>
        <taxon>Bacteroidia</taxon>
        <taxon>Marinilabiliales</taxon>
        <taxon>Prolixibacteraceae</taxon>
        <taxon>Mariniphaga</taxon>
    </lineage>
</organism>
<dbReference type="InterPro" id="IPR046357">
    <property type="entry name" value="PPIase_dom_sf"/>
</dbReference>
<evidence type="ECO:0000313" key="9">
    <source>
        <dbReference type="EMBL" id="RIH63207.1"/>
    </source>
</evidence>
<keyword evidence="10" id="KW-1185">Reference proteome</keyword>
<dbReference type="Gene3D" id="1.10.287.460">
    <property type="entry name" value="Peptidyl-prolyl cis-trans isomerase, FKBP-type, N-terminal domain"/>
    <property type="match status" value="1"/>
</dbReference>
<comment type="caution">
    <text evidence="9">The sequence shown here is derived from an EMBL/GenBank/DDBJ whole genome shotgun (WGS) entry which is preliminary data.</text>
</comment>
<dbReference type="InterPro" id="IPR036944">
    <property type="entry name" value="PPIase_FKBP_N_sf"/>
</dbReference>
<dbReference type="PANTHER" id="PTHR43811">
    <property type="entry name" value="FKBP-TYPE PEPTIDYL-PROLYL CIS-TRANS ISOMERASE FKPA"/>
    <property type="match status" value="1"/>
</dbReference>
<dbReference type="PROSITE" id="PS50059">
    <property type="entry name" value="FKBP_PPIASE"/>
    <property type="match status" value="1"/>
</dbReference>
<dbReference type="Pfam" id="PF01346">
    <property type="entry name" value="FKBP_N"/>
    <property type="match status" value="1"/>
</dbReference>
<reference evidence="9 10" key="1">
    <citation type="journal article" date="2015" name="Int. J. Syst. Evol. Microbiol.">
        <title>Mariniphaga sediminis sp. nov., isolated from coastal sediment.</title>
        <authorList>
            <person name="Wang F.Q."/>
            <person name="Shen Q.Y."/>
            <person name="Chen G.J."/>
            <person name="Du Z.J."/>
        </authorList>
    </citation>
    <scope>NUCLEOTIDE SEQUENCE [LARGE SCALE GENOMIC DNA]</scope>
    <source>
        <strain evidence="9 10">SY21</strain>
    </source>
</reference>
<dbReference type="InterPro" id="IPR001179">
    <property type="entry name" value="PPIase_FKBP_dom"/>
</dbReference>
<dbReference type="PANTHER" id="PTHR43811:SF19">
    <property type="entry name" value="39 KDA FK506-BINDING NUCLEAR PROTEIN"/>
    <property type="match status" value="1"/>
</dbReference>
<evidence type="ECO:0000256" key="1">
    <source>
        <dbReference type="ARBA" id="ARBA00000971"/>
    </source>
</evidence>
<feature type="domain" description="PPIase FKBP-type" evidence="8">
    <location>
        <begin position="147"/>
        <end position="233"/>
    </location>
</feature>
<dbReference type="Pfam" id="PF00254">
    <property type="entry name" value="FKBP_C"/>
    <property type="match status" value="1"/>
</dbReference>
<dbReference type="OrthoDB" id="9814548at2"/>
<gene>
    <name evidence="9" type="ORF">D1164_21020</name>
</gene>
<sequence length="235" mass="25129">MRNSVIYLPAILLLIVGMSCQQSGSVKKVKLETAADSAGYAIGILVGNNNKQQIENAPGGGDINVEAMVAAFSIAALEQEGEMTVEEADQVIRSYFEQAGEKESQKNLEEGNAFLEENKSREGVNTTASGLQYEVINEGTGAKPTAEDRVRVHYHGTLIDGTVFDSSVDRGEPAVFGVGQVIPGWTEALQLMSVGSKWKVYIPSDLGYGERGAGGDIGPNSTLVFEVELLEIVEE</sequence>
<dbReference type="Gene3D" id="3.10.50.40">
    <property type="match status" value="1"/>
</dbReference>
<evidence type="ECO:0000256" key="4">
    <source>
        <dbReference type="ARBA" id="ARBA00023110"/>
    </source>
</evidence>
<dbReference type="Proteomes" id="UP000266441">
    <property type="component" value="Unassembled WGS sequence"/>
</dbReference>
<evidence type="ECO:0000256" key="6">
    <source>
        <dbReference type="PROSITE-ProRule" id="PRU00277"/>
    </source>
</evidence>
<evidence type="ECO:0000256" key="3">
    <source>
        <dbReference type="ARBA" id="ARBA00022729"/>
    </source>
</evidence>
<keyword evidence="5 6" id="KW-0413">Isomerase</keyword>
<dbReference type="NCBIfam" id="NF008602">
    <property type="entry name" value="PRK11570.1"/>
    <property type="match status" value="1"/>
</dbReference>
<dbReference type="EMBL" id="QWET01000024">
    <property type="protein sequence ID" value="RIH63207.1"/>
    <property type="molecule type" value="Genomic_DNA"/>
</dbReference>
<protein>
    <recommendedName>
        <fullName evidence="7">Peptidyl-prolyl cis-trans isomerase</fullName>
        <ecNumber evidence="7">5.2.1.8</ecNumber>
    </recommendedName>
</protein>
<dbReference type="SUPFAM" id="SSF54534">
    <property type="entry name" value="FKBP-like"/>
    <property type="match status" value="1"/>
</dbReference>
<evidence type="ECO:0000259" key="8">
    <source>
        <dbReference type="PROSITE" id="PS50059"/>
    </source>
</evidence>
<accession>A0A399CUQ8</accession>
<evidence type="ECO:0000256" key="7">
    <source>
        <dbReference type="RuleBase" id="RU003915"/>
    </source>
</evidence>
<keyword evidence="4 6" id="KW-0697">Rotamase</keyword>
<dbReference type="AlphaFoldDB" id="A0A399CUQ8"/>
<comment type="similarity">
    <text evidence="2 7">Belongs to the FKBP-type PPIase family.</text>
</comment>
<evidence type="ECO:0000256" key="5">
    <source>
        <dbReference type="ARBA" id="ARBA00023235"/>
    </source>
</evidence>
<evidence type="ECO:0000256" key="2">
    <source>
        <dbReference type="ARBA" id="ARBA00006577"/>
    </source>
</evidence>
<dbReference type="GO" id="GO:0006457">
    <property type="term" value="P:protein folding"/>
    <property type="evidence" value="ECO:0007669"/>
    <property type="project" value="InterPro"/>
</dbReference>
<proteinExistence type="inferred from homology"/>
<dbReference type="FunFam" id="3.10.50.40:FF:000045">
    <property type="entry name" value="Peptidyl-prolyl cis-trans isomerase"/>
    <property type="match status" value="1"/>
</dbReference>
<keyword evidence="3" id="KW-0732">Signal</keyword>
<dbReference type="InterPro" id="IPR000774">
    <property type="entry name" value="PPIase_FKBP_N"/>
</dbReference>
<comment type="catalytic activity">
    <reaction evidence="1 6 7">
        <text>[protein]-peptidylproline (omega=180) = [protein]-peptidylproline (omega=0)</text>
        <dbReference type="Rhea" id="RHEA:16237"/>
        <dbReference type="Rhea" id="RHEA-COMP:10747"/>
        <dbReference type="Rhea" id="RHEA-COMP:10748"/>
        <dbReference type="ChEBI" id="CHEBI:83833"/>
        <dbReference type="ChEBI" id="CHEBI:83834"/>
        <dbReference type="EC" id="5.2.1.8"/>
    </reaction>
</comment>
<evidence type="ECO:0000313" key="10">
    <source>
        <dbReference type="Proteomes" id="UP000266441"/>
    </source>
</evidence>